<dbReference type="EMBL" id="DS027054">
    <property type="protein sequence ID" value="EAW10305.1"/>
    <property type="molecule type" value="Genomic_DNA"/>
</dbReference>
<feature type="transmembrane region" description="Helical" evidence="1">
    <location>
        <begin position="235"/>
        <end position="261"/>
    </location>
</feature>
<dbReference type="GeneID" id="4704271"/>
<sequence length="376" mass="41088">MLGWGSPRPKATSLLTAAVLLFSHLAPVVVGLRTAPGSPCASVCNKSSSNTTGSEIVCLDQQYRDTTKGYDFQECLECQLQSSYSDPHSGQTDLNWGLYNLRYAFSSCVYGYPEQVTNNSSPCVVSCQPLDSALEFDLVDPSGVNFDTWCSASSFADNLISQCEFCYNLTGNGTDSQVYLSNFLEAARYNCHFRTPSDRAFPISPSRIFNETMLPQSTVDLISPSAAANSGSSHLALVIALPILGFVILLCVLAIGCFFCIRWRRKKARQNHRSSHLHARWNDTTISTPAPGTWGEYSPQNGVYNAAIHPPGQGTGFNFIDTDGRSQEVGFSKSNYAEVTQAPVTVPAATHSPEHEKAYETHTYFPDRTGSPPQKQ</sequence>
<dbReference type="eggNOG" id="ENOG502SSVT">
    <property type="taxonomic scope" value="Eukaryota"/>
</dbReference>
<name>A1CHF0_ASPCL</name>
<dbReference type="HOGENOM" id="CLU_051536_1_0_1"/>
<organism evidence="3 4">
    <name type="scientific">Aspergillus clavatus (strain ATCC 1007 / CBS 513.65 / DSM 816 / NCTC 3887 / NRRL 1 / QM 1276 / 107)</name>
    <dbReference type="NCBI Taxonomy" id="344612"/>
    <lineage>
        <taxon>Eukaryota</taxon>
        <taxon>Fungi</taxon>
        <taxon>Dikarya</taxon>
        <taxon>Ascomycota</taxon>
        <taxon>Pezizomycotina</taxon>
        <taxon>Eurotiomycetes</taxon>
        <taxon>Eurotiomycetidae</taxon>
        <taxon>Eurotiales</taxon>
        <taxon>Aspergillaceae</taxon>
        <taxon>Aspergillus</taxon>
        <taxon>Aspergillus subgen. Fumigati</taxon>
    </lineage>
</organism>
<dbReference type="OrthoDB" id="5426678at2759"/>
<evidence type="ECO:0000313" key="4">
    <source>
        <dbReference type="Proteomes" id="UP000006701"/>
    </source>
</evidence>
<accession>A1CHF0</accession>
<dbReference type="RefSeq" id="XP_001271731.1">
    <property type="nucleotide sequence ID" value="XM_001271730.1"/>
</dbReference>
<reference evidence="3 4" key="1">
    <citation type="journal article" date="2008" name="PLoS Genet.">
        <title>Genomic islands in the pathogenic filamentous fungus Aspergillus fumigatus.</title>
        <authorList>
            <person name="Fedorova N.D."/>
            <person name="Khaldi N."/>
            <person name="Joardar V.S."/>
            <person name="Maiti R."/>
            <person name="Amedeo P."/>
            <person name="Anderson M.J."/>
            <person name="Crabtree J."/>
            <person name="Silva J.C."/>
            <person name="Badger J.H."/>
            <person name="Albarraq A."/>
            <person name="Angiuoli S."/>
            <person name="Bussey H."/>
            <person name="Bowyer P."/>
            <person name="Cotty P.J."/>
            <person name="Dyer P.S."/>
            <person name="Egan A."/>
            <person name="Galens K."/>
            <person name="Fraser-Liggett C.M."/>
            <person name="Haas B.J."/>
            <person name="Inman J.M."/>
            <person name="Kent R."/>
            <person name="Lemieux S."/>
            <person name="Malavazi I."/>
            <person name="Orvis J."/>
            <person name="Roemer T."/>
            <person name="Ronning C.M."/>
            <person name="Sundaram J.P."/>
            <person name="Sutton G."/>
            <person name="Turner G."/>
            <person name="Venter J.C."/>
            <person name="White O.R."/>
            <person name="Whitty B.R."/>
            <person name="Youngman P."/>
            <person name="Wolfe K.H."/>
            <person name="Goldman G.H."/>
            <person name="Wortman J.R."/>
            <person name="Jiang B."/>
            <person name="Denning D.W."/>
            <person name="Nierman W.C."/>
        </authorList>
    </citation>
    <scope>NUCLEOTIDE SEQUENCE [LARGE SCALE GENOMIC DNA]</scope>
    <source>
        <strain evidence="4">ATCC 1007 / CBS 513.65 / DSM 816 / NCTC 3887 / NRRL 1</strain>
    </source>
</reference>
<gene>
    <name evidence="3" type="ORF">ACLA_047740</name>
</gene>
<keyword evidence="1" id="KW-1133">Transmembrane helix</keyword>
<keyword evidence="4" id="KW-1185">Reference proteome</keyword>
<keyword evidence="2" id="KW-0732">Signal</keyword>
<keyword evidence="1" id="KW-0472">Membrane</keyword>
<dbReference type="AlphaFoldDB" id="A1CHF0"/>
<keyword evidence="1" id="KW-0812">Transmembrane</keyword>
<evidence type="ECO:0000256" key="2">
    <source>
        <dbReference type="SAM" id="SignalP"/>
    </source>
</evidence>
<dbReference type="Proteomes" id="UP000006701">
    <property type="component" value="Unassembled WGS sequence"/>
</dbReference>
<evidence type="ECO:0000313" key="3">
    <source>
        <dbReference type="EMBL" id="EAW10305.1"/>
    </source>
</evidence>
<proteinExistence type="predicted"/>
<feature type="signal peptide" evidence="2">
    <location>
        <begin position="1"/>
        <end position="31"/>
    </location>
</feature>
<evidence type="ECO:0000256" key="1">
    <source>
        <dbReference type="SAM" id="Phobius"/>
    </source>
</evidence>
<feature type="chain" id="PRO_5002633174" evidence="2">
    <location>
        <begin position="32"/>
        <end position="376"/>
    </location>
</feature>
<dbReference type="OMA" id="DVNWGLY"/>
<protein>
    <submittedName>
        <fullName evidence="3">Uncharacterized protein</fullName>
    </submittedName>
</protein>
<dbReference type="KEGG" id="act:ACLA_047740"/>
<dbReference type="VEuPathDB" id="FungiDB:ACLA_047740"/>